<sequence length="184" mass="22482">MKYNTKQDTKIERFYENRDSLIIRLRKGEITKREYILLSHAFIVSSKSAPFETIDCVEKGMYNYQYYNTMAKYYKTLALDERGKEKHNNFHKTYLKECNYFYDEKDKTTFRLLRHMNYENIEAYFIEMESEKLKNVLYEVVLKEYKFAVLHSKSVWILNALKKQEVFSEETRKSVIDYYVNDLY</sequence>
<dbReference type="STRING" id="1121476.SAMN02745751_00701"/>
<dbReference type="RefSeq" id="WP_073047256.1">
    <property type="nucleotide sequence ID" value="NZ_FQZL01000006.1"/>
</dbReference>
<dbReference type="EMBL" id="FQZL01000006">
    <property type="protein sequence ID" value="SHI65345.1"/>
    <property type="molecule type" value="Genomic_DNA"/>
</dbReference>
<dbReference type="Proteomes" id="UP000184052">
    <property type="component" value="Unassembled WGS sequence"/>
</dbReference>
<evidence type="ECO:0000313" key="1">
    <source>
        <dbReference type="EMBL" id="SHI65345.1"/>
    </source>
</evidence>
<dbReference type="InterPro" id="IPR046590">
    <property type="entry name" value="DUF6648"/>
</dbReference>
<reference evidence="1 2" key="1">
    <citation type="submission" date="2016-11" db="EMBL/GenBank/DDBJ databases">
        <authorList>
            <person name="Jaros S."/>
            <person name="Januszkiewicz K."/>
            <person name="Wedrychowicz H."/>
        </authorList>
    </citation>
    <scope>NUCLEOTIDE SEQUENCE [LARGE SCALE GENOMIC DNA]</scope>
    <source>
        <strain evidence="1 2">DSM 17477</strain>
    </source>
</reference>
<evidence type="ECO:0000313" key="2">
    <source>
        <dbReference type="Proteomes" id="UP000184052"/>
    </source>
</evidence>
<dbReference type="AlphaFoldDB" id="A0A1M6CW96"/>
<accession>A0A1M6CW96</accession>
<keyword evidence="2" id="KW-1185">Reference proteome</keyword>
<gene>
    <name evidence="1" type="ORF">SAMN02745751_00701</name>
</gene>
<name>A0A1M6CW96_9FIRM</name>
<organism evidence="1 2">
    <name type="scientific">Dethiosulfatibacter aminovorans DSM 17477</name>
    <dbReference type="NCBI Taxonomy" id="1121476"/>
    <lineage>
        <taxon>Bacteria</taxon>
        <taxon>Bacillati</taxon>
        <taxon>Bacillota</taxon>
        <taxon>Tissierellia</taxon>
        <taxon>Dethiosulfatibacter</taxon>
    </lineage>
</organism>
<protein>
    <submittedName>
        <fullName evidence="1">Uncharacterized protein</fullName>
    </submittedName>
</protein>
<proteinExistence type="predicted"/>
<dbReference type="Pfam" id="PF20353">
    <property type="entry name" value="DUF6648"/>
    <property type="match status" value="1"/>
</dbReference>